<sequence>MNRIFAALCLIFGLAAAELVRPLNCACAYSEMETKPRKGGGAAKWKKSSTC</sequence>
<feature type="signal peptide" evidence="1">
    <location>
        <begin position="1"/>
        <end position="17"/>
    </location>
</feature>
<evidence type="ECO:0000313" key="3">
    <source>
        <dbReference type="Proteomes" id="UP000494329"/>
    </source>
</evidence>
<proteinExistence type="predicted"/>
<keyword evidence="1" id="KW-0732">Signal</keyword>
<evidence type="ECO:0000256" key="1">
    <source>
        <dbReference type="SAM" id="SignalP"/>
    </source>
</evidence>
<accession>A0A6J5CWC7</accession>
<dbReference type="Proteomes" id="UP000494329">
    <property type="component" value="Unassembled WGS sequence"/>
</dbReference>
<gene>
    <name evidence="2" type="ORF">LMG29739_00140</name>
</gene>
<evidence type="ECO:0000313" key="2">
    <source>
        <dbReference type="EMBL" id="CAB3746259.1"/>
    </source>
</evidence>
<dbReference type="EMBL" id="CADIKF010000001">
    <property type="protein sequence ID" value="CAB3746259.1"/>
    <property type="molecule type" value="Genomic_DNA"/>
</dbReference>
<protein>
    <submittedName>
        <fullName evidence="2">Uncharacterized protein</fullName>
    </submittedName>
</protein>
<dbReference type="AlphaFoldDB" id="A0A6J5CWC7"/>
<feature type="chain" id="PRO_5027037733" evidence="1">
    <location>
        <begin position="18"/>
        <end position="51"/>
    </location>
</feature>
<name>A0A6J5CWC7_9BURK</name>
<keyword evidence="3" id="KW-1185">Reference proteome</keyword>
<reference evidence="2 3" key="1">
    <citation type="submission" date="2020-04" db="EMBL/GenBank/DDBJ databases">
        <authorList>
            <person name="De Canck E."/>
        </authorList>
    </citation>
    <scope>NUCLEOTIDE SEQUENCE [LARGE SCALE GENOMIC DNA]</scope>
    <source>
        <strain evidence="2 3">LMG 29739</strain>
    </source>
</reference>
<organism evidence="2 3">
    <name type="scientific">Paraburkholderia solisilvae</name>
    <dbReference type="NCBI Taxonomy" id="624376"/>
    <lineage>
        <taxon>Bacteria</taxon>
        <taxon>Pseudomonadati</taxon>
        <taxon>Pseudomonadota</taxon>
        <taxon>Betaproteobacteria</taxon>
        <taxon>Burkholderiales</taxon>
        <taxon>Burkholderiaceae</taxon>
        <taxon>Paraburkholderia</taxon>
    </lineage>
</organism>